<dbReference type="Pfam" id="PF15375">
    <property type="entry name" value="FSAF1"/>
    <property type="match status" value="1"/>
</dbReference>
<dbReference type="PANTHER" id="PTHR28096:SF1">
    <property type="entry name" value="PROTEIN FAF1"/>
    <property type="match status" value="1"/>
</dbReference>
<dbReference type="InterPro" id="IPR027973">
    <property type="entry name" value="FSAF1-like"/>
</dbReference>
<dbReference type="GO" id="GO:0005730">
    <property type="term" value="C:nucleolus"/>
    <property type="evidence" value="ECO:0007669"/>
    <property type="project" value="TreeGrafter"/>
</dbReference>
<dbReference type="EMBL" id="GEDG01021308">
    <property type="protein sequence ID" value="JAP18414.1"/>
    <property type="molecule type" value="Transcribed_RNA"/>
</dbReference>
<dbReference type="PANTHER" id="PTHR28096">
    <property type="entry name" value="PROTEIN FAF1"/>
    <property type="match status" value="1"/>
</dbReference>
<dbReference type="AlphaFoldDB" id="A0A0V0HDB3"/>
<reference evidence="2" key="1">
    <citation type="submission" date="2015-12" db="EMBL/GenBank/DDBJ databases">
        <title>Gene expression during late stages of embryo sac development: a critical building block for successful pollen-pistil interactions.</title>
        <authorList>
            <person name="Liu Y."/>
            <person name="Joly V."/>
            <person name="Sabar M."/>
            <person name="Matton D.P."/>
        </authorList>
    </citation>
    <scope>NUCLEOTIDE SEQUENCE</scope>
</reference>
<evidence type="ECO:0000256" key="1">
    <source>
        <dbReference type="SAM" id="MobiDB-lite"/>
    </source>
</evidence>
<accession>A0A0V0HDB3</accession>
<evidence type="ECO:0000313" key="2">
    <source>
        <dbReference type="EMBL" id="JAP18414.1"/>
    </source>
</evidence>
<dbReference type="InterPro" id="IPR053030">
    <property type="entry name" value="Ribosomal_biogenesis_FAF1-like"/>
</dbReference>
<feature type="compositionally biased region" description="Basic residues" evidence="1">
    <location>
        <begin position="138"/>
        <end position="164"/>
    </location>
</feature>
<feature type="region of interest" description="Disordered" evidence="1">
    <location>
        <begin position="61"/>
        <end position="164"/>
    </location>
</feature>
<dbReference type="GO" id="GO:0000462">
    <property type="term" value="P:maturation of SSU-rRNA from tricistronic rRNA transcript (SSU-rRNA, 5.8S rRNA, LSU-rRNA)"/>
    <property type="evidence" value="ECO:0007669"/>
    <property type="project" value="TreeGrafter"/>
</dbReference>
<feature type="compositionally biased region" description="Basic and acidic residues" evidence="1">
    <location>
        <begin position="62"/>
        <end position="72"/>
    </location>
</feature>
<organism evidence="2">
    <name type="scientific">Solanum chacoense</name>
    <name type="common">Chaco potato</name>
    <dbReference type="NCBI Taxonomy" id="4108"/>
    <lineage>
        <taxon>Eukaryota</taxon>
        <taxon>Viridiplantae</taxon>
        <taxon>Streptophyta</taxon>
        <taxon>Embryophyta</taxon>
        <taxon>Tracheophyta</taxon>
        <taxon>Spermatophyta</taxon>
        <taxon>Magnoliopsida</taxon>
        <taxon>eudicotyledons</taxon>
        <taxon>Gunneridae</taxon>
        <taxon>Pentapetalae</taxon>
        <taxon>asterids</taxon>
        <taxon>lamiids</taxon>
        <taxon>Solanales</taxon>
        <taxon>Solanaceae</taxon>
        <taxon>Solanoideae</taxon>
        <taxon>Solaneae</taxon>
        <taxon>Solanum</taxon>
    </lineage>
</organism>
<proteinExistence type="predicted"/>
<protein>
    <submittedName>
        <fullName evidence="2">Putative axoneme-associated protein-like</fullName>
    </submittedName>
</protein>
<name>A0A0V0HDB3_SOLCH</name>
<sequence length="164" mass="18514">MDMKEQRMDFKSIMKEAEFLGSAHMTWKEKKELENRKVVALGGKPQKKQRLPLSVARVMMKKQKEREEKMQEENLVLGRFGGASSSRKAAGRRRPEDRVLKSTEGNFRNGVLDVKQLLKPSAPKASFDDGKKSFSSGKGKKKKKGGKKNKGKKNKGGGRGKKRH</sequence>